<evidence type="ECO:0000256" key="1">
    <source>
        <dbReference type="SAM" id="Phobius"/>
    </source>
</evidence>
<keyword evidence="1" id="KW-1133">Transmembrane helix</keyword>
<feature type="transmembrane region" description="Helical" evidence="1">
    <location>
        <begin position="57"/>
        <end position="78"/>
    </location>
</feature>
<keyword evidence="3" id="KW-1185">Reference proteome</keyword>
<dbReference type="EMBL" id="CP039247">
    <property type="protein sequence ID" value="QCB27679.1"/>
    <property type="molecule type" value="Genomic_DNA"/>
</dbReference>
<evidence type="ECO:0000313" key="2">
    <source>
        <dbReference type="EMBL" id="QCB27679.1"/>
    </source>
</evidence>
<dbReference type="RefSeq" id="WP_136140516.1">
    <property type="nucleotide sequence ID" value="NZ_CP039247.1"/>
</dbReference>
<accession>A0A4P7QE18</accession>
<reference evidence="2 3" key="1">
    <citation type="submission" date="2019-04" db="EMBL/GenBank/DDBJ databases">
        <title>Corynebacterium endometrii sp. nov., isolated from the uterus of a cow with endometritis.</title>
        <authorList>
            <person name="Ballas P."/>
            <person name="Ruckert C."/>
            <person name="Wagener K."/>
            <person name="Drillich M."/>
            <person name="Kaempfer P."/>
            <person name="Busse H.-J."/>
            <person name="Ehling-Schulz M."/>
        </authorList>
    </citation>
    <scope>NUCLEOTIDE SEQUENCE [LARGE SCALE GENOMIC DNA]</scope>
    <source>
        <strain evidence="2 3">LMM-1653</strain>
    </source>
</reference>
<evidence type="ECO:0000313" key="3">
    <source>
        <dbReference type="Proteomes" id="UP000296352"/>
    </source>
</evidence>
<dbReference type="OrthoDB" id="4427298at2"/>
<gene>
    <name evidence="2" type="ORF">CENDO_01905</name>
</gene>
<dbReference type="KEGG" id="cee:CENDO_01905"/>
<dbReference type="AlphaFoldDB" id="A0A4P7QE18"/>
<proteinExistence type="predicted"/>
<evidence type="ECO:0008006" key="4">
    <source>
        <dbReference type="Google" id="ProtNLM"/>
    </source>
</evidence>
<sequence length="186" mass="20607">MSKGLATFERILFFVLGLVLLALGVWPILLHFDVPLAVEASRWVDHDAWAAVPGAGWWPWALAGASLLLLFCGLWLLIANLRPHKLDRVVSEASSDKGKITASIQGIAEGISQSLAQHPNIVKCDRKVALDRKRPTLTFTVTSAAEMHPKQLRELIEQTERDFRAALPDVEVETVYRLHSANLAVK</sequence>
<name>A0A4P7QE18_9CORY</name>
<keyword evidence="1" id="KW-0472">Membrane</keyword>
<protein>
    <recommendedName>
        <fullName evidence="4">Alkaline shock response membrane anchor protein AmaP</fullName>
    </recommendedName>
</protein>
<dbReference type="Proteomes" id="UP000296352">
    <property type="component" value="Chromosome"/>
</dbReference>
<feature type="transmembrane region" description="Helical" evidence="1">
    <location>
        <begin position="12"/>
        <end position="32"/>
    </location>
</feature>
<organism evidence="2 3">
    <name type="scientific">Corynebacterium endometrii</name>
    <dbReference type="NCBI Taxonomy" id="2488819"/>
    <lineage>
        <taxon>Bacteria</taxon>
        <taxon>Bacillati</taxon>
        <taxon>Actinomycetota</taxon>
        <taxon>Actinomycetes</taxon>
        <taxon>Mycobacteriales</taxon>
        <taxon>Corynebacteriaceae</taxon>
        <taxon>Corynebacterium</taxon>
    </lineage>
</organism>
<keyword evidence="1" id="KW-0812">Transmembrane</keyword>